<dbReference type="AlphaFoldDB" id="C1EB62"/>
<organism evidence="2 3">
    <name type="scientific">Micromonas commoda (strain RCC299 / NOUM17 / CCMP2709)</name>
    <name type="common">Picoplanktonic green alga</name>
    <dbReference type="NCBI Taxonomy" id="296587"/>
    <lineage>
        <taxon>Eukaryota</taxon>
        <taxon>Viridiplantae</taxon>
        <taxon>Chlorophyta</taxon>
        <taxon>Mamiellophyceae</taxon>
        <taxon>Mamiellales</taxon>
        <taxon>Mamiellaceae</taxon>
        <taxon>Micromonas</taxon>
    </lineage>
</organism>
<feature type="compositionally biased region" description="Basic and acidic residues" evidence="1">
    <location>
        <begin position="473"/>
        <end position="487"/>
    </location>
</feature>
<feature type="compositionally biased region" description="Basic residues" evidence="1">
    <location>
        <begin position="684"/>
        <end position="695"/>
    </location>
</feature>
<reference evidence="2 3" key="1">
    <citation type="journal article" date="2009" name="Science">
        <title>Green evolution and dynamic adaptations revealed by genomes of the marine picoeukaryotes Micromonas.</title>
        <authorList>
            <person name="Worden A.Z."/>
            <person name="Lee J.H."/>
            <person name="Mock T."/>
            <person name="Rouze P."/>
            <person name="Simmons M.P."/>
            <person name="Aerts A.L."/>
            <person name="Allen A.E."/>
            <person name="Cuvelier M.L."/>
            <person name="Derelle E."/>
            <person name="Everett M.V."/>
            <person name="Foulon E."/>
            <person name="Grimwood J."/>
            <person name="Gundlach H."/>
            <person name="Henrissat B."/>
            <person name="Napoli C."/>
            <person name="McDonald S.M."/>
            <person name="Parker M.S."/>
            <person name="Rombauts S."/>
            <person name="Salamov A."/>
            <person name="Von Dassow P."/>
            <person name="Badger J.H."/>
            <person name="Coutinho P.M."/>
            <person name="Demir E."/>
            <person name="Dubchak I."/>
            <person name="Gentemann C."/>
            <person name="Eikrem W."/>
            <person name="Gready J.E."/>
            <person name="John U."/>
            <person name="Lanier W."/>
            <person name="Lindquist E.A."/>
            <person name="Lucas S."/>
            <person name="Mayer K.F."/>
            <person name="Moreau H."/>
            <person name="Not F."/>
            <person name="Otillar R."/>
            <person name="Panaud O."/>
            <person name="Pangilinan J."/>
            <person name="Paulsen I."/>
            <person name="Piegu B."/>
            <person name="Poliakov A."/>
            <person name="Robbens S."/>
            <person name="Schmutz J."/>
            <person name="Toulza E."/>
            <person name="Wyss T."/>
            <person name="Zelensky A."/>
            <person name="Zhou K."/>
            <person name="Armbrust E.V."/>
            <person name="Bhattacharya D."/>
            <person name="Goodenough U.W."/>
            <person name="Van de Peer Y."/>
            <person name="Grigoriev I.V."/>
        </authorList>
    </citation>
    <scope>NUCLEOTIDE SEQUENCE [LARGE SCALE GENOMIC DNA]</scope>
    <source>
        <strain evidence="3">RCC299 / NOUM17</strain>
    </source>
</reference>
<dbReference type="KEGG" id="mis:MICPUN_60318"/>
<feature type="compositionally biased region" description="Gly residues" evidence="1">
    <location>
        <begin position="669"/>
        <end position="681"/>
    </location>
</feature>
<dbReference type="InParanoid" id="C1EB62"/>
<dbReference type="Proteomes" id="UP000002009">
    <property type="component" value="Chromosome 7"/>
</dbReference>
<evidence type="ECO:0000313" key="2">
    <source>
        <dbReference type="EMBL" id="ACO64975.1"/>
    </source>
</evidence>
<evidence type="ECO:0000256" key="1">
    <source>
        <dbReference type="SAM" id="MobiDB-lite"/>
    </source>
</evidence>
<sequence length="695" mass="67991">MDELMQTAGRYIGRFWTDIAGAGESEEVADVARALVFTPLKALGKRARDAMLDISSPARPGPAAVGERRTVRAARRAPATGGGANGRAMSRFAAEAADAERASTAAEATNDAQPSPSASAERLKRRRLADEEGEAQPSLAPAPAPAARTAGDGKPPAGILKENGRPTKRKRDGGGDGGGGGRGPSPATRHHVTFEDEIANDDHDENRARGARDDSPPRARRRVDIPAAVPGDIPGDASRAVATRKPRVPLAVVLPDPPALPRCAGRVRLRPTARRPASASHHLRASRGGWCASSNPALGGRSQLASFTAGAGGVLASVARPRAMDWRSVGDVATRFKPAELTDLPADPKPLTAGATPSVGVAVPPPAFTAQGGGAGGFALGGGGPPAATTAGSKRGKSKRGKGGDDDGGLFAGLADFKRTERADDTRAGGDAAKGTGDDTPAGGDGDTKNPAAAAAPAITFSFGAAPATASADDAKRDEKGANEKGNDAAPVAAFTFGAPSAGEGKDEAVDGEKKKSDVFTFGASTSATPSSTPAFTFGAAATAATAGASGSSAAASAPASTAPAFTFGSASTSTAAPSFSFGAATGGALNPNPNPNPAAPGAAFTFGSSAPAAASAAASAAGAGASVAFTFGAPAGAVAGGSGTLSTGGAVPAPSFAFGAAGGAPSPAGGGMAMGAGGAPPAGRRKVRARRPPR</sequence>
<evidence type="ECO:0008006" key="4">
    <source>
        <dbReference type="Google" id="ProtNLM"/>
    </source>
</evidence>
<dbReference type="OMA" id="HEDFHAI"/>
<accession>C1EB62</accession>
<evidence type="ECO:0000313" key="3">
    <source>
        <dbReference type="Proteomes" id="UP000002009"/>
    </source>
</evidence>
<keyword evidence="3" id="KW-1185">Reference proteome</keyword>
<dbReference type="RefSeq" id="XP_002503717.1">
    <property type="nucleotide sequence ID" value="XM_002503671.1"/>
</dbReference>
<feature type="compositionally biased region" description="Gly residues" evidence="1">
    <location>
        <begin position="374"/>
        <end position="385"/>
    </location>
</feature>
<feature type="region of interest" description="Disordered" evidence="1">
    <location>
        <begin position="668"/>
        <end position="695"/>
    </location>
</feature>
<feature type="compositionally biased region" description="Low complexity" evidence="1">
    <location>
        <begin position="429"/>
        <end position="442"/>
    </location>
</feature>
<gene>
    <name evidence="2" type="ORF">MICPUN_60318</name>
</gene>
<feature type="compositionally biased region" description="Basic and acidic residues" evidence="1">
    <location>
        <begin position="416"/>
        <end position="428"/>
    </location>
</feature>
<dbReference type="GeneID" id="8245008"/>
<feature type="region of interest" description="Disordered" evidence="1">
    <location>
        <begin position="374"/>
        <end position="452"/>
    </location>
</feature>
<feature type="region of interest" description="Disordered" evidence="1">
    <location>
        <begin position="54"/>
        <end position="242"/>
    </location>
</feature>
<feature type="region of interest" description="Disordered" evidence="1">
    <location>
        <begin position="467"/>
        <end position="492"/>
    </location>
</feature>
<dbReference type="STRING" id="296587.C1EB62"/>
<feature type="compositionally biased region" description="Low complexity" evidence="1">
    <location>
        <begin position="86"/>
        <end position="108"/>
    </location>
</feature>
<protein>
    <recommendedName>
        <fullName evidence="4">Nuclear pore complex NUP2/50/61 domain-containing protein</fullName>
    </recommendedName>
</protein>
<proteinExistence type="predicted"/>
<dbReference type="EMBL" id="CP001328">
    <property type="protein sequence ID" value="ACO64975.1"/>
    <property type="molecule type" value="Genomic_DNA"/>
</dbReference>
<feature type="compositionally biased region" description="Basic and acidic residues" evidence="1">
    <location>
        <begin position="200"/>
        <end position="217"/>
    </location>
</feature>
<name>C1EB62_MICCC</name>